<dbReference type="SUPFAM" id="SSF52833">
    <property type="entry name" value="Thioredoxin-like"/>
    <property type="match status" value="1"/>
</dbReference>
<name>A0AAD6HLD6_9EURO</name>
<sequence length="273" mass="30557">MTSPITLYDIAFRAPVEANASAPNPWKARYALNFKAMNYKTHWVPLPDVSKVRKEVGAPACRKLANGEDFYTLPMITDLSTDSLIGDSLDIAIHLQQTYPQSGAGDLFPVQTLDYKYTPPFDFPAPLSAHAEDEYGEYVRFNTNVDNVFSAHCILATHGMPLDPARADEVKAEFVRRSGLSSWDDFGIQGERREQTKESFREALTGVAVLLKKDPSGPFILGSRPSYADLILGGWLQMMSKTLPESEWEEMRGWHDGVLGELHRALEKFAEVK</sequence>
<evidence type="ECO:0000313" key="3">
    <source>
        <dbReference type="Proteomes" id="UP001215712"/>
    </source>
</evidence>
<reference evidence="2" key="2">
    <citation type="submission" date="2023-01" db="EMBL/GenBank/DDBJ databases">
        <authorList>
            <person name="Petersen C."/>
        </authorList>
    </citation>
    <scope>NUCLEOTIDE SEQUENCE</scope>
    <source>
        <strain evidence="2">IBT 17514</strain>
    </source>
</reference>
<evidence type="ECO:0000259" key="1">
    <source>
        <dbReference type="Pfam" id="PF22041"/>
    </source>
</evidence>
<dbReference type="EMBL" id="JAQJAN010000007">
    <property type="protein sequence ID" value="KAJ5726933.1"/>
    <property type="molecule type" value="Genomic_DNA"/>
</dbReference>
<dbReference type="SUPFAM" id="SSF47616">
    <property type="entry name" value="GST C-terminal domain-like"/>
    <property type="match status" value="1"/>
</dbReference>
<dbReference type="Proteomes" id="UP001215712">
    <property type="component" value="Unassembled WGS sequence"/>
</dbReference>
<dbReference type="InterPro" id="IPR036249">
    <property type="entry name" value="Thioredoxin-like_sf"/>
</dbReference>
<keyword evidence="3" id="KW-1185">Reference proteome</keyword>
<dbReference type="CDD" id="cd00299">
    <property type="entry name" value="GST_C_family"/>
    <property type="match status" value="1"/>
</dbReference>
<dbReference type="Gene3D" id="1.20.1050.10">
    <property type="match status" value="1"/>
</dbReference>
<evidence type="ECO:0000313" key="2">
    <source>
        <dbReference type="EMBL" id="KAJ5726933.1"/>
    </source>
</evidence>
<dbReference type="Gene3D" id="3.40.30.10">
    <property type="entry name" value="Glutaredoxin"/>
    <property type="match status" value="1"/>
</dbReference>
<accession>A0AAD6HLD6</accession>
<dbReference type="InterPro" id="IPR054416">
    <property type="entry name" value="GST_UstS-like_C"/>
</dbReference>
<dbReference type="InterPro" id="IPR036282">
    <property type="entry name" value="Glutathione-S-Trfase_C_sf"/>
</dbReference>
<organism evidence="2 3">
    <name type="scientific">Penicillium malachiteum</name>
    <dbReference type="NCBI Taxonomy" id="1324776"/>
    <lineage>
        <taxon>Eukaryota</taxon>
        <taxon>Fungi</taxon>
        <taxon>Dikarya</taxon>
        <taxon>Ascomycota</taxon>
        <taxon>Pezizomycotina</taxon>
        <taxon>Eurotiomycetes</taxon>
        <taxon>Eurotiomycetidae</taxon>
        <taxon>Eurotiales</taxon>
        <taxon>Aspergillaceae</taxon>
        <taxon>Penicillium</taxon>
    </lineage>
</organism>
<feature type="domain" description="Glutathione S-transferase UstS-like C-terminal" evidence="1">
    <location>
        <begin position="185"/>
        <end position="269"/>
    </location>
</feature>
<dbReference type="Pfam" id="PF22041">
    <property type="entry name" value="GST_C_7"/>
    <property type="match status" value="1"/>
</dbReference>
<reference evidence="2" key="1">
    <citation type="journal article" date="2023" name="IMA Fungus">
        <title>Comparative genomic study of the Penicillium genus elucidates a diverse pangenome and 15 lateral gene transfer events.</title>
        <authorList>
            <person name="Petersen C."/>
            <person name="Sorensen T."/>
            <person name="Nielsen M.R."/>
            <person name="Sondergaard T.E."/>
            <person name="Sorensen J.L."/>
            <person name="Fitzpatrick D.A."/>
            <person name="Frisvad J.C."/>
            <person name="Nielsen K.L."/>
        </authorList>
    </citation>
    <scope>NUCLEOTIDE SEQUENCE</scope>
    <source>
        <strain evidence="2">IBT 17514</strain>
    </source>
</reference>
<protein>
    <recommendedName>
        <fullName evidence="1">Glutathione S-transferase UstS-like C-terminal domain-containing protein</fullName>
    </recommendedName>
</protein>
<proteinExistence type="predicted"/>
<gene>
    <name evidence="2" type="ORF">N7493_005960</name>
</gene>
<dbReference type="AlphaFoldDB" id="A0AAD6HLD6"/>
<comment type="caution">
    <text evidence="2">The sequence shown here is derived from an EMBL/GenBank/DDBJ whole genome shotgun (WGS) entry which is preliminary data.</text>
</comment>